<keyword evidence="2" id="KW-1185">Reference proteome</keyword>
<proteinExistence type="predicted"/>
<dbReference type="AlphaFoldDB" id="A0AAD4SI62"/>
<gene>
    <name evidence="1" type="ORF">MKW98_030468</name>
</gene>
<dbReference type="Proteomes" id="UP001202328">
    <property type="component" value="Unassembled WGS sequence"/>
</dbReference>
<evidence type="ECO:0000313" key="2">
    <source>
        <dbReference type="Proteomes" id="UP001202328"/>
    </source>
</evidence>
<sequence>MPRNEKKKGKSQDLLSLVAHSMVGAGAQEKAAAAKKFMMRLFSPRKATLLLVIHDKIKTLMEHSEPVLFGLSSTCVPKKLSGTNCNNGLDQWLQLQLKLLMTKSWTCSLLQKHCWYAYGHAIAVTDSFVCRGYLNDAFFDRKAGE</sequence>
<accession>A0AAD4SI62</accession>
<reference evidence="1" key="1">
    <citation type="submission" date="2022-04" db="EMBL/GenBank/DDBJ databases">
        <title>A functionally conserved STORR gene fusion in Papaver species that diverged 16.8 million years ago.</title>
        <authorList>
            <person name="Catania T."/>
        </authorList>
    </citation>
    <scope>NUCLEOTIDE SEQUENCE</scope>
    <source>
        <strain evidence="1">S-188037</strain>
    </source>
</reference>
<comment type="caution">
    <text evidence="1">The sequence shown here is derived from an EMBL/GenBank/DDBJ whole genome shotgun (WGS) entry which is preliminary data.</text>
</comment>
<dbReference type="EMBL" id="JAJJMB010010902">
    <property type="protein sequence ID" value="KAI3905893.1"/>
    <property type="molecule type" value="Genomic_DNA"/>
</dbReference>
<evidence type="ECO:0000313" key="1">
    <source>
        <dbReference type="EMBL" id="KAI3905893.1"/>
    </source>
</evidence>
<organism evidence="1 2">
    <name type="scientific">Papaver atlanticum</name>
    <dbReference type="NCBI Taxonomy" id="357466"/>
    <lineage>
        <taxon>Eukaryota</taxon>
        <taxon>Viridiplantae</taxon>
        <taxon>Streptophyta</taxon>
        <taxon>Embryophyta</taxon>
        <taxon>Tracheophyta</taxon>
        <taxon>Spermatophyta</taxon>
        <taxon>Magnoliopsida</taxon>
        <taxon>Ranunculales</taxon>
        <taxon>Papaveraceae</taxon>
        <taxon>Papaveroideae</taxon>
        <taxon>Papaver</taxon>
    </lineage>
</organism>
<protein>
    <submittedName>
        <fullName evidence="1">Uncharacterized protein</fullName>
    </submittedName>
</protein>
<name>A0AAD4SI62_9MAGN</name>